<gene>
    <name evidence="2" type="ORF">T4A_11211</name>
    <name evidence="3" type="ORF">T4C_8844</name>
</gene>
<evidence type="ECO:0000256" key="1">
    <source>
        <dbReference type="SAM" id="Phobius"/>
    </source>
</evidence>
<reference evidence="4 5" key="1">
    <citation type="submission" date="2015-01" db="EMBL/GenBank/DDBJ databases">
        <title>Evolution of Trichinella species and genotypes.</title>
        <authorList>
            <person name="Korhonen P.K."/>
            <person name="Edoardo P."/>
            <person name="Giuseppe L.R."/>
            <person name="Gasser R.B."/>
        </authorList>
    </citation>
    <scope>NUCLEOTIDE SEQUENCE [LARGE SCALE GENOMIC DNA]</scope>
    <source>
        <strain evidence="2">ISS13</strain>
        <strain evidence="3">ISS176</strain>
    </source>
</reference>
<evidence type="ECO:0000313" key="2">
    <source>
        <dbReference type="EMBL" id="KRY66866.1"/>
    </source>
</evidence>
<evidence type="ECO:0000313" key="3">
    <source>
        <dbReference type="EMBL" id="KRZ33863.1"/>
    </source>
</evidence>
<evidence type="ECO:0000313" key="5">
    <source>
        <dbReference type="Proteomes" id="UP000054826"/>
    </source>
</evidence>
<proteinExistence type="predicted"/>
<feature type="transmembrane region" description="Helical" evidence="1">
    <location>
        <begin position="15"/>
        <end position="41"/>
    </location>
</feature>
<organism evidence="3 5">
    <name type="scientific">Trichinella pseudospiralis</name>
    <name type="common">Parasitic roundworm</name>
    <dbReference type="NCBI Taxonomy" id="6337"/>
    <lineage>
        <taxon>Eukaryota</taxon>
        <taxon>Metazoa</taxon>
        <taxon>Ecdysozoa</taxon>
        <taxon>Nematoda</taxon>
        <taxon>Enoplea</taxon>
        <taxon>Dorylaimia</taxon>
        <taxon>Trichinellida</taxon>
        <taxon>Trichinellidae</taxon>
        <taxon>Trichinella</taxon>
    </lineage>
</organism>
<accession>A0A0V1JFS2</accession>
<name>A0A0V1JFS2_TRIPS</name>
<evidence type="ECO:0000313" key="4">
    <source>
        <dbReference type="Proteomes" id="UP000054632"/>
    </source>
</evidence>
<dbReference type="EMBL" id="JYDV01000101">
    <property type="protein sequence ID" value="KRZ33863.1"/>
    <property type="molecule type" value="Genomic_DNA"/>
</dbReference>
<dbReference type="EMBL" id="JYDR01000154">
    <property type="protein sequence ID" value="KRY66866.1"/>
    <property type="molecule type" value="Genomic_DNA"/>
</dbReference>
<keyword evidence="1" id="KW-0472">Membrane</keyword>
<dbReference type="Proteomes" id="UP000054632">
    <property type="component" value="Unassembled WGS sequence"/>
</dbReference>
<protein>
    <submittedName>
        <fullName evidence="3">Uncharacterized protein</fullName>
    </submittedName>
</protein>
<comment type="caution">
    <text evidence="3">The sequence shown here is derived from an EMBL/GenBank/DDBJ whole genome shotgun (WGS) entry which is preliminary data.</text>
</comment>
<feature type="non-terminal residue" evidence="3">
    <location>
        <position position="1"/>
    </location>
</feature>
<keyword evidence="1" id="KW-1133">Transmembrane helix</keyword>
<keyword evidence="1" id="KW-0812">Transmembrane</keyword>
<sequence>LRIISIFLVTTSFAIIYFDLLLIPNLILIIRNTFLLIVFCLSMKYEFYREFYIAFPM</sequence>
<dbReference type="AlphaFoldDB" id="A0A0V1JFS2"/>
<dbReference type="Proteomes" id="UP000054826">
    <property type="component" value="Unassembled WGS sequence"/>
</dbReference>